<dbReference type="InterPro" id="IPR050669">
    <property type="entry name" value="Hemerythrin"/>
</dbReference>
<dbReference type="EMBL" id="JAHDYS010000004">
    <property type="protein sequence ID" value="MBT1071274.1"/>
    <property type="molecule type" value="Genomic_DNA"/>
</dbReference>
<accession>A0ABS5U6I6</accession>
<sequence length="135" mass="15612">MGIQWHESLSIGDVVIDGQHKELVSKFDQLLKACEMGQGASELKKLLVFLDEYAIQHFQDEEEIQRRHNYPDYEAHVKEHESFAIRINNLKKDIEKEGVTTQHLVDTNKFLVKWLIHHISSSDAAIGVYIKQKTA</sequence>
<dbReference type="RefSeq" id="WP_214296987.1">
    <property type="nucleotide sequence ID" value="NZ_JAHDYS010000004.1"/>
</dbReference>
<evidence type="ECO:0000256" key="1">
    <source>
        <dbReference type="ARBA" id="ARBA00010587"/>
    </source>
</evidence>
<feature type="domain" description="Hemerythrin-like" evidence="4">
    <location>
        <begin position="15"/>
        <end position="123"/>
    </location>
</feature>
<comment type="similarity">
    <text evidence="1">Belongs to the hemerythrin family.</text>
</comment>
<dbReference type="NCBIfam" id="TIGR02481">
    <property type="entry name" value="hemeryth_dom"/>
    <property type="match status" value="1"/>
</dbReference>
<evidence type="ECO:0000313" key="6">
    <source>
        <dbReference type="Proteomes" id="UP000784128"/>
    </source>
</evidence>
<evidence type="ECO:0000256" key="3">
    <source>
        <dbReference type="ARBA" id="ARBA00023004"/>
    </source>
</evidence>
<dbReference type="NCBIfam" id="NF033749">
    <property type="entry name" value="bact_hemeryth"/>
    <property type="match status" value="1"/>
</dbReference>
<keyword evidence="6" id="KW-1185">Reference proteome</keyword>
<proteinExistence type="inferred from homology"/>
<dbReference type="CDD" id="cd12107">
    <property type="entry name" value="Hemerythrin"/>
    <property type="match status" value="1"/>
</dbReference>
<evidence type="ECO:0000256" key="2">
    <source>
        <dbReference type="ARBA" id="ARBA00022723"/>
    </source>
</evidence>
<keyword evidence="2" id="KW-0479">Metal-binding</keyword>
<organism evidence="5 6">
    <name type="scientific">Pelotalea chapellei</name>
    <dbReference type="NCBI Taxonomy" id="44671"/>
    <lineage>
        <taxon>Bacteria</taxon>
        <taxon>Pseudomonadati</taxon>
        <taxon>Thermodesulfobacteriota</taxon>
        <taxon>Desulfuromonadia</taxon>
        <taxon>Geobacterales</taxon>
        <taxon>Geobacteraceae</taxon>
        <taxon>Pelotalea</taxon>
    </lineage>
</organism>
<comment type="caution">
    <text evidence="5">The sequence shown here is derived from an EMBL/GenBank/DDBJ whole genome shotgun (WGS) entry which is preliminary data.</text>
</comment>
<dbReference type="PANTHER" id="PTHR37164">
    <property type="entry name" value="BACTERIOHEMERYTHRIN"/>
    <property type="match status" value="1"/>
</dbReference>
<keyword evidence="3" id="KW-0408">Iron</keyword>
<protein>
    <submittedName>
        <fullName evidence="5">Hemerythrin family protein</fullName>
    </submittedName>
</protein>
<dbReference type="PANTHER" id="PTHR37164:SF1">
    <property type="entry name" value="BACTERIOHEMERYTHRIN"/>
    <property type="match status" value="1"/>
</dbReference>
<evidence type="ECO:0000259" key="4">
    <source>
        <dbReference type="Pfam" id="PF01814"/>
    </source>
</evidence>
<evidence type="ECO:0000313" key="5">
    <source>
        <dbReference type="EMBL" id="MBT1071274.1"/>
    </source>
</evidence>
<gene>
    <name evidence="5" type="ORF">KJB30_05745</name>
</gene>
<dbReference type="InterPro" id="IPR035938">
    <property type="entry name" value="Hemerythrin-like_sf"/>
</dbReference>
<dbReference type="Gene3D" id="1.20.120.50">
    <property type="entry name" value="Hemerythrin-like"/>
    <property type="match status" value="1"/>
</dbReference>
<dbReference type="SUPFAM" id="SSF47188">
    <property type="entry name" value="Hemerythrin-like"/>
    <property type="match status" value="1"/>
</dbReference>
<dbReference type="Pfam" id="PF01814">
    <property type="entry name" value="Hemerythrin"/>
    <property type="match status" value="1"/>
</dbReference>
<dbReference type="InterPro" id="IPR012827">
    <property type="entry name" value="Hemerythrin_metal-bd"/>
</dbReference>
<name>A0ABS5U6I6_9BACT</name>
<dbReference type="Proteomes" id="UP000784128">
    <property type="component" value="Unassembled WGS sequence"/>
</dbReference>
<reference evidence="5 6" key="1">
    <citation type="submission" date="2021-05" db="EMBL/GenBank/DDBJ databases">
        <title>The draft genome of Geobacter chapellei DSM 13688.</title>
        <authorList>
            <person name="Xu Z."/>
            <person name="Masuda Y."/>
            <person name="Itoh H."/>
            <person name="Senoo K."/>
        </authorList>
    </citation>
    <scope>NUCLEOTIDE SEQUENCE [LARGE SCALE GENOMIC DNA]</scope>
    <source>
        <strain evidence="5 6">DSM 13688</strain>
    </source>
</reference>
<dbReference type="InterPro" id="IPR012312">
    <property type="entry name" value="Hemerythrin-like"/>
</dbReference>